<keyword evidence="7" id="KW-1185">Reference proteome</keyword>
<dbReference type="PRINTS" id="PR00035">
    <property type="entry name" value="HTHGNTR"/>
</dbReference>
<keyword evidence="3" id="KW-0804">Transcription</keyword>
<dbReference type="PROSITE" id="PS50949">
    <property type="entry name" value="HTH_GNTR"/>
    <property type="match status" value="1"/>
</dbReference>
<protein>
    <submittedName>
        <fullName evidence="6">FadR/GntR family transcriptional regulator</fullName>
    </submittedName>
</protein>
<dbReference type="Gene3D" id="1.20.120.530">
    <property type="entry name" value="GntR ligand-binding domain-like"/>
    <property type="match status" value="1"/>
</dbReference>
<evidence type="ECO:0000256" key="1">
    <source>
        <dbReference type="ARBA" id="ARBA00023015"/>
    </source>
</evidence>
<dbReference type="Pfam" id="PF00392">
    <property type="entry name" value="GntR"/>
    <property type="match status" value="1"/>
</dbReference>
<sequence length="243" mass="27176">MGAEPPGKPEQAEGRESMAGGGRQLQDRVVDLILESGLPPGSPLPSEPQLMAQLGASRNSIRETLRALHTLGIVDIRHGYGTFVGEAPVTALMPGLLFRARQSARQDASTLADFIQIRRILETALIAEVPQHADEDFLAELESCVAEIRTGDVVEADRRFHQTLYRPVGNEIAVQLIDLFWTVYHRVEEEIDPPEWLREEIGREHQSIVDAIRSGDAGRAAEAMTQHFADIERRSRRFIDRQR</sequence>
<reference evidence="7" key="1">
    <citation type="journal article" date="2019" name="Int. J. Syst. Evol. Microbiol.">
        <title>The Global Catalogue of Microorganisms (GCM) 10K type strain sequencing project: providing services to taxonomists for standard genome sequencing and annotation.</title>
        <authorList>
            <consortium name="The Broad Institute Genomics Platform"/>
            <consortium name="The Broad Institute Genome Sequencing Center for Infectious Disease"/>
            <person name="Wu L."/>
            <person name="Ma J."/>
        </authorList>
    </citation>
    <scope>NUCLEOTIDE SEQUENCE [LARGE SCALE GENOMIC DNA]</scope>
    <source>
        <strain evidence="7">JCM 10303</strain>
    </source>
</reference>
<dbReference type="PANTHER" id="PTHR43537:SF5">
    <property type="entry name" value="UXU OPERON TRANSCRIPTIONAL REGULATOR"/>
    <property type="match status" value="1"/>
</dbReference>
<accession>A0ABP3MUW9</accession>
<dbReference type="PANTHER" id="PTHR43537">
    <property type="entry name" value="TRANSCRIPTIONAL REGULATOR, GNTR FAMILY"/>
    <property type="match status" value="1"/>
</dbReference>
<evidence type="ECO:0000313" key="6">
    <source>
        <dbReference type="EMBL" id="GAA0525720.1"/>
    </source>
</evidence>
<dbReference type="InterPro" id="IPR011711">
    <property type="entry name" value="GntR_C"/>
</dbReference>
<feature type="domain" description="HTH gntR-type" evidence="5">
    <location>
        <begin position="19"/>
        <end position="87"/>
    </location>
</feature>
<dbReference type="RefSeq" id="WP_197537712.1">
    <property type="nucleotide sequence ID" value="NZ_BAAAGS010000014.1"/>
</dbReference>
<dbReference type="Proteomes" id="UP001500729">
    <property type="component" value="Unassembled WGS sequence"/>
</dbReference>
<keyword evidence="1" id="KW-0805">Transcription regulation</keyword>
<organism evidence="6 7">
    <name type="scientific">Saccharopolyspora erythraea</name>
    <name type="common">Streptomyces erythraeus</name>
    <dbReference type="NCBI Taxonomy" id="1836"/>
    <lineage>
        <taxon>Bacteria</taxon>
        <taxon>Bacillati</taxon>
        <taxon>Actinomycetota</taxon>
        <taxon>Actinomycetes</taxon>
        <taxon>Pseudonocardiales</taxon>
        <taxon>Pseudonocardiaceae</taxon>
        <taxon>Saccharopolyspora</taxon>
    </lineage>
</organism>
<proteinExistence type="predicted"/>
<keyword evidence="2" id="KW-0238">DNA-binding</keyword>
<evidence type="ECO:0000256" key="3">
    <source>
        <dbReference type="ARBA" id="ARBA00023163"/>
    </source>
</evidence>
<feature type="region of interest" description="Disordered" evidence="4">
    <location>
        <begin position="1"/>
        <end position="22"/>
    </location>
</feature>
<dbReference type="CDD" id="cd07377">
    <property type="entry name" value="WHTH_GntR"/>
    <property type="match status" value="1"/>
</dbReference>
<dbReference type="SUPFAM" id="SSF48008">
    <property type="entry name" value="GntR ligand-binding domain-like"/>
    <property type="match status" value="1"/>
</dbReference>
<dbReference type="InterPro" id="IPR000524">
    <property type="entry name" value="Tscrpt_reg_HTH_GntR"/>
</dbReference>
<dbReference type="SMART" id="SM00345">
    <property type="entry name" value="HTH_GNTR"/>
    <property type="match status" value="1"/>
</dbReference>
<evidence type="ECO:0000256" key="2">
    <source>
        <dbReference type="ARBA" id="ARBA00023125"/>
    </source>
</evidence>
<dbReference type="SUPFAM" id="SSF46785">
    <property type="entry name" value="Winged helix' DNA-binding domain"/>
    <property type="match status" value="1"/>
</dbReference>
<dbReference type="InterPro" id="IPR036390">
    <property type="entry name" value="WH_DNA-bd_sf"/>
</dbReference>
<name>A0ABP3MUW9_SACER</name>
<dbReference type="InterPro" id="IPR036388">
    <property type="entry name" value="WH-like_DNA-bd_sf"/>
</dbReference>
<dbReference type="SMART" id="SM00895">
    <property type="entry name" value="FCD"/>
    <property type="match status" value="1"/>
</dbReference>
<dbReference type="EMBL" id="BAAAGS010000014">
    <property type="protein sequence ID" value="GAA0525720.1"/>
    <property type="molecule type" value="Genomic_DNA"/>
</dbReference>
<dbReference type="Gene3D" id="1.10.10.10">
    <property type="entry name" value="Winged helix-like DNA-binding domain superfamily/Winged helix DNA-binding domain"/>
    <property type="match status" value="1"/>
</dbReference>
<gene>
    <name evidence="6" type="ORF">GCM10009533_26390</name>
</gene>
<dbReference type="Pfam" id="PF07729">
    <property type="entry name" value="FCD"/>
    <property type="match status" value="1"/>
</dbReference>
<evidence type="ECO:0000256" key="4">
    <source>
        <dbReference type="SAM" id="MobiDB-lite"/>
    </source>
</evidence>
<evidence type="ECO:0000313" key="7">
    <source>
        <dbReference type="Proteomes" id="UP001500729"/>
    </source>
</evidence>
<evidence type="ECO:0000259" key="5">
    <source>
        <dbReference type="PROSITE" id="PS50949"/>
    </source>
</evidence>
<comment type="caution">
    <text evidence="6">The sequence shown here is derived from an EMBL/GenBank/DDBJ whole genome shotgun (WGS) entry which is preliminary data.</text>
</comment>
<dbReference type="InterPro" id="IPR008920">
    <property type="entry name" value="TF_FadR/GntR_C"/>
</dbReference>